<keyword evidence="11" id="KW-0040">ANK repeat</keyword>
<keyword evidence="8 13" id="KW-1133">Transmembrane helix</keyword>
<feature type="repeat" description="ANK" evidence="11">
    <location>
        <begin position="347"/>
        <end position="379"/>
    </location>
</feature>
<feature type="domain" description="Peptidase M48" evidence="14">
    <location>
        <begin position="159"/>
        <end position="249"/>
    </location>
</feature>
<keyword evidence="16" id="KW-1185">Reference proteome</keyword>
<dbReference type="RefSeq" id="WP_221452182.1">
    <property type="nucleotide sequence ID" value="NZ_JACHGK010000001.1"/>
</dbReference>
<evidence type="ECO:0000256" key="5">
    <source>
        <dbReference type="ARBA" id="ARBA00022723"/>
    </source>
</evidence>
<evidence type="ECO:0000256" key="2">
    <source>
        <dbReference type="ARBA" id="ARBA00022475"/>
    </source>
</evidence>
<accession>A0A7X0LUX2</accession>
<evidence type="ECO:0000313" key="16">
    <source>
        <dbReference type="Proteomes" id="UP000531594"/>
    </source>
</evidence>
<evidence type="ECO:0000256" key="1">
    <source>
        <dbReference type="ARBA" id="ARBA00004651"/>
    </source>
</evidence>
<evidence type="ECO:0000256" key="6">
    <source>
        <dbReference type="ARBA" id="ARBA00022801"/>
    </source>
</evidence>
<evidence type="ECO:0000256" key="9">
    <source>
        <dbReference type="ARBA" id="ARBA00023049"/>
    </source>
</evidence>
<evidence type="ECO:0000256" key="7">
    <source>
        <dbReference type="ARBA" id="ARBA00022833"/>
    </source>
</evidence>
<feature type="domain" description="Peptidase M48" evidence="14">
    <location>
        <begin position="72"/>
        <end position="157"/>
    </location>
</feature>
<keyword evidence="9 12" id="KW-0482">Metalloprotease</keyword>
<keyword evidence="5" id="KW-0479">Metal-binding</keyword>
<comment type="subcellular location">
    <subcellularLocation>
        <location evidence="1">Cell membrane</location>
        <topology evidence="1">Multi-pass membrane protein</topology>
    </subcellularLocation>
</comment>
<dbReference type="PROSITE" id="PS50088">
    <property type="entry name" value="ANK_REPEAT"/>
    <property type="match status" value="3"/>
</dbReference>
<name>A0A7X0LUX2_9BACI</name>
<sequence length="435" mass="48900">MIEVKGLKNQLVHSKETTYFALTLVFSILAYLGLLFSIVGIMIIGVIVLFSYCLHALSMASIRRNGVRISQQQFPEIYAKAELLAQKMELNAVPNIYVMESQGLLNAFATRFFGKEMVVIFSEIFDLHAEHREDELLYVLAHEFAHLKRRHVLVHFFLLPAMYVPFLGEAYMRACEYTCDRYAAYYAGNLEASKEALVMLAIGKKLSGRVNQEAFVQQINEEQGFFSWISEKLSTHPDLPKRINALEHWVYPEQYHLVKETKRGPIIAVIVSIILFAAVIGGSLAFAHGSNALATWLAAGGSLEDDYLYEEDPIDVPALHMAIENNDLDELQQLLDDGADIEETDSEGSTALQHAVMWTNDEAVELLLLNGADVNTTDDWGTTPLINAVLNCEDTKIAKLLLEKGADPTLKDSSNKTAYEYALEYKDRKHVDLLE</sequence>
<feature type="repeat" description="ANK" evidence="11">
    <location>
        <begin position="314"/>
        <end position="346"/>
    </location>
</feature>
<keyword evidence="6 12" id="KW-0378">Hydrolase</keyword>
<keyword evidence="2" id="KW-1003">Cell membrane</keyword>
<proteinExistence type="inferred from homology"/>
<comment type="cofactor">
    <cofactor evidence="12">
        <name>Zn(2+)</name>
        <dbReference type="ChEBI" id="CHEBI:29105"/>
    </cofactor>
    <text evidence="12">Binds 1 zinc ion per subunit.</text>
</comment>
<evidence type="ECO:0000256" key="11">
    <source>
        <dbReference type="PROSITE-ProRule" id="PRU00023"/>
    </source>
</evidence>
<dbReference type="InterPro" id="IPR002110">
    <property type="entry name" value="Ankyrin_rpt"/>
</dbReference>
<dbReference type="Proteomes" id="UP000531594">
    <property type="component" value="Unassembled WGS sequence"/>
</dbReference>
<dbReference type="InterPro" id="IPR050083">
    <property type="entry name" value="HtpX_protease"/>
</dbReference>
<dbReference type="InterPro" id="IPR001915">
    <property type="entry name" value="Peptidase_M48"/>
</dbReference>
<feature type="transmembrane region" description="Helical" evidence="13">
    <location>
        <begin position="266"/>
        <end position="287"/>
    </location>
</feature>
<protein>
    <submittedName>
        <fullName evidence="15">Zn-dependent protease with chaperone function</fullName>
    </submittedName>
</protein>
<dbReference type="GO" id="GO:0004222">
    <property type="term" value="F:metalloendopeptidase activity"/>
    <property type="evidence" value="ECO:0007669"/>
    <property type="project" value="InterPro"/>
</dbReference>
<reference evidence="15 16" key="1">
    <citation type="submission" date="2020-08" db="EMBL/GenBank/DDBJ databases">
        <title>Genomic Encyclopedia of Type Strains, Phase IV (KMG-IV): sequencing the most valuable type-strain genomes for metagenomic binning, comparative biology and taxonomic classification.</title>
        <authorList>
            <person name="Goeker M."/>
        </authorList>
    </citation>
    <scope>NUCLEOTIDE SEQUENCE [LARGE SCALE GENOMIC DNA]</scope>
    <source>
        <strain evidence="15 16">DSM 5391</strain>
    </source>
</reference>
<dbReference type="GO" id="GO:0005886">
    <property type="term" value="C:plasma membrane"/>
    <property type="evidence" value="ECO:0007669"/>
    <property type="project" value="UniProtKB-SubCell"/>
</dbReference>
<evidence type="ECO:0000259" key="14">
    <source>
        <dbReference type="Pfam" id="PF01435"/>
    </source>
</evidence>
<dbReference type="Gene3D" id="3.30.2010.10">
    <property type="entry name" value="Metalloproteases ('zincins'), catalytic domain"/>
    <property type="match status" value="1"/>
</dbReference>
<evidence type="ECO:0000256" key="10">
    <source>
        <dbReference type="ARBA" id="ARBA00023136"/>
    </source>
</evidence>
<dbReference type="EMBL" id="JACHGK010000001">
    <property type="protein sequence ID" value="MBB6443997.1"/>
    <property type="molecule type" value="Genomic_DNA"/>
</dbReference>
<comment type="similarity">
    <text evidence="12">Belongs to the peptidase M48 family.</text>
</comment>
<evidence type="ECO:0000313" key="15">
    <source>
        <dbReference type="EMBL" id="MBB6443997.1"/>
    </source>
</evidence>
<dbReference type="SUPFAM" id="SSF48403">
    <property type="entry name" value="Ankyrin repeat"/>
    <property type="match status" value="1"/>
</dbReference>
<organism evidence="15 16">
    <name type="scientific">Bacillus benzoevorans</name>
    <dbReference type="NCBI Taxonomy" id="1456"/>
    <lineage>
        <taxon>Bacteria</taxon>
        <taxon>Bacillati</taxon>
        <taxon>Bacillota</taxon>
        <taxon>Bacilli</taxon>
        <taxon>Bacillales</taxon>
        <taxon>Bacillaceae</taxon>
        <taxon>Bacillus</taxon>
    </lineage>
</organism>
<dbReference type="GO" id="GO:0046872">
    <property type="term" value="F:metal ion binding"/>
    <property type="evidence" value="ECO:0007669"/>
    <property type="project" value="UniProtKB-KW"/>
</dbReference>
<evidence type="ECO:0000256" key="8">
    <source>
        <dbReference type="ARBA" id="ARBA00022989"/>
    </source>
</evidence>
<dbReference type="Pfam" id="PF01435">
    <property type="entry name" value="Peptidase_M48"/>
    <property type="match status" value="2"/>
</dbReference>
<dbReference type="Gene3D" id="1.25.40.20">
    <property type="entry name" value="Ankyrin repeat-containing domain"/>
    <property type="match status" value="1"/>
</dbReference>
<evidence type="ECO:0000256" key="13">
    <source>
        <dbReference type="SAM" id="Phobius"/>
    </source>
</evidence>
<feature type="transmembrane region" description="Helical" evidence="13">
    <location>
        <begin position="20"/>
        <end position="53"/>
    </location>
</feature>
<dbReference type="InterPro" id="IPR036770">
    <property type="entry name" value="Ankyrin_rpt-contain_sf"/>
</dbReference>
<dbReference type="PROSITE" id="PS50297">
    <property type="entry name" value="ANK_REP_REGION"/>
    <property type="match status" value="3"/>
</dbReference>
<evidence type="ECO:0000256" key="3">
    <source>
        <dbReference type="ARBA" id="ARBA00022670"/>
    </source>
</evidence>
<dbReference type="Pfam" id="PF00023">
    <property type="entry name" value="Ank"/>
    <property type="match status" value="1"/>
</dbReference>
<keyword evidence="7 12" id="KW-0862">Zinc</keyword>
<dbReference type="AlphaFoldDB" id="A0A7X0LUX2"/>
<dbReference type="PANTHER" id="PTHR43221:SF1">
    <property type="entry name" value="PROTEASE HTPX"/>
    <property type="match status" value="1"/>
</dbReference>
<dbReference type="PANTHER" id="PTHR43221">
    <property type="entry name" value="PROTEASE HTPX"/>
    <property type="match status" value="1"/>
</dbReference>
<feature type="repeat" description="ANK" evidence="11">
    <location>
        <begin position="380"/>
        <end position="413"/>
    </location>
</feature>
<keyword evidence="3 12" id="KW-0645">Protease</keyword>
<evidence type="ECO:0000256" key="12">
    <source>
        <dbReference type="RuleBase" id="RU003983"/>
    </source>
</evidence>
<dbReference type="GO" id="GO:0006508">
    <property type="term" value="P:proteolysis"/>
    <property type="evidence" value="ECO:0007669"/>
    <property type="project" value="UniProtKB-KW"/>
</dbReference>
<dbReference type="Pfam" id="PF12796">
    <property type="entry name" value="Ank_2"/>
    <property type="match status" value="1"/>
</dbReference>
<dbReference type="CDD" id="cd07325">
    <property type="entry name" value="M48_Ste24p_like"/>
    <property type="match status" value="1"/>
</dbReference>
<gene>
    <name evidence="15" type="ORF">HNR53_000585</name>
</gene>
<dbReference type="SMART" id="SM00248">
    <property type="entry name" value="ANK"/>
    <property type="match status" value="3"/>
</dbReference>
<evidence type="ECO:0000256" key="4">
    <source>
        <dbReference type="ARBA" id="ARBA00022692"/>
    </source>
</evidence>
<keyword evidence="10 13" id="KW-0472">Membrane</keyword>
<comment type="caution">
    <text evidence="15">The sequence shown here is derived from an EMBL/GenBank/DDBJ whole genome shotgun (WGS) entry which is preliminary data.</text>
</comment>
<keyword evidence="4 13" id="KW-0812">Transmembrane</keyword>